<name>A0ABV6SHM5_AZOPA</name>
<comment type="caution">
    <text evidence="1">The sequence shown here is derived from an EMBL/GenBank/DDBJ whole genome shotgun (WGS) entry which is preliminary data.</text>
</comment>
<dbReference type="Proteomes" id="UP001589891">
    <property type="component" value="Unassembled WGS sequence"/>
</dbReference>
<keyword evidence="2" id="KW-1185">Reference proteome</keyword>
<dbReference type="RefSeq" id="WP_376943567.1">
    <property type="nucleotide sequence ID" value="NZ_CP171449.1"/>
</dbReference>
<dbReference type="EMBL" id="JBHLSS010000036">
    <property type="protein sequence ID" value="MFC0709041.1"/>
    <property type="molecule type" value="Genomic_DNA"/>
</dbReference>
<evidence type="ECO:0000313" key="1">
    <source>
        <dbReference type="EMBL" id="MFC0709041.1"/>
    </source>
</evidence>
<evidence type="ECO:0000313" key="2">
    <source>
        <dbReference type="Proteomes" id="UP001589891"/>
    </source>
</evidence>
<gene>
    <name evidence="1" type="ORF">ACFFGX_05360</name>
</gene>
<reference evidence="1 2" key="1">
    <citation type="submission" date="2024-09" db="EMBL/GenBank/DDBJ databases">
        <authorList>
            <person name="Sun Q."/>
            <person name="Mori K."/>
        </authorList>
    </citation>
    <scope>NUCLEOTIDE SEQUENCE [LARGE SCALE GENOMIC DNA]</scope>
    <source>
        <strain evidence="1 2">NCAIM B.01794</strain>
    </source>
</reference>
<protein>
    <submittedName>
        <fullName evidence="1">Uncharacterized protein</fullName>
    </submittedName>
</protein>
<organism evidence="1 2">
    <name type="scientific">Azorhizophilus paspali</name>
    <name type="common">Azotobacter paspali</name>
    <dbReference type="NCBI Taxonomy" id="69963"/>
    <lineage>
        <taxon>Bacteria</taxon>
        <taxon>Pseudomonadati</taxon>
        <taxon>Pseudomonadota</taxon>
        <taxon>Gammaproteobacteria</taxon>
        <taxon>Pseudomonadales</taxon>
        <taxon>Pseudomonadaceae</taxon>
        <taxon>Azorhizophilus</taxon>
    </lineage>
</organism>
<proteinExistence type="predicted"/>
<accession>A0ABV6SHM5</accession>
<sequence>MHLRYRMPVYEVMDVCDTPDMIRWLKERYRLCDGSAYRPAREVRITGPALLDRTSGRLLASNTTCLLDEHCCIGAAMWIDEDKFDLEHQGLLDREADKFLRDLEDDGLDYSFEDEVLETLVELEPGDEDGWDEDIESWDDL</sequence>